<dbReference type="EMBL" id="JAHCVJ010000004">
    <property type="protein sequence ID" value="MBT0664917.1"/>
    <property type="molecule type" value="Genomic_DNA"/>
</dbReference>
<keyword evidence="1" id="KW-1133">Transmembrane helix</keyword>
<evidence type="ECO:0000313" key="2">
    <source>
        <dbReference type="EMBL" id="MBT0664917.1"/>
    </source>
</evidence>
<gene>
    <name evidence="2" type="ORF">KI809_11455</name>
</gene>
<keyword evidence="1" id="KW-0812">Transmembrane</keyword>
<protein>
    <submittedName>
        <fullName evidence="2">Uncharacterized protein</fullName>
    </submittedName>
</protein>
<reference evidence="2 3" key="1">
    <citation type="submission" date="2021-05" db="EMBL/GenBank/DDBJ databases">
        <title>The draft genome of Geobacter pelophilus DSM 12255.</title>
        <authorList>
            <person name="Xu Z."/>
            <person name="Masuda Y."/>
            <person name="Itoh H."/>
            <person name="Senoo K."/>
        </authorList>
    </citation>
    <scope>NUCLEOTIDE SEQUENCE [LARGE SCALE GENOMIC DNA]</scope>
    <source>
        <strain evidence="2 3">DSM 12255</strain>
    </source>
</reference>
<proteinExistence type="predicted"/>
<comment type="caution">
    <text evidence="2">The sequence shown here is derived from an EMBL/GenBank/DDBJ whole genome shotgun (WGS) entry which is preliminary data.</text>
</comment>
<keyword evidence="1" id="KW-0472">Membrane</keyword>
<dbReference type="Proteomes" id="UP000811899">
    <property type="component" value="Unassembled WGS sequence"/>
</dbReference>
<evidence type="ECO:0000256" key="1">
    <source>
        <dbReference type="SAM" id="Phobius"/>
    </source>
</evidence>
<keyword evidence="3" id="KW-1185">Reference proteome</keyword>
<evidence type="ECO:0000313" key="3">
    <source>
        <dbReference type="Proteomes" id="UP000811899"/>
    </source>
</evidence>
<feature type="transmembrane region" description="Helical" evidence="1">
    <location>
        <begin position="43"/>
        <end position="61"/>
    </location>
</feature>
<feature type="transmembrane region" description="Helical" evidence="1">
    <location>
        <begin position="16"/>
        <end position="36"/>
    </location>
</feature>
<dbReference type="RefSeq" id="WP_214171691.1">
    <property type="nucleotide sequence ID" value="NZ_JAHCVJ010000004.1"/>
</dbReference>
<dbReference type="AlphaFoldDB" id="A0AAW4L5U3"/>
<feature type="transmembrane region" description="Helical" evidence="1">
    <location>
        <begin position="96"/>
        <end position="114"/>
    </location>
</feature>
<accession>A0AAW4L5U3</accession>
<name>A0AAW4L5U3_9BACT</name>
<sequence length="129" mass="14937">MSEQNDQIKDFREWKLFLNEVVGVLLLGGAFTALAAKDPTKCAIAFIVIAAIFMLLKSWQYNSGIFAFSRKWKMLPVEKKNLGYLFDWLLQRTKGIPFHIYWIGWIAIITVLTADRYHKVELLKELVGL</sequence>
<organism evidence="2 3">
    <name type="scientific">Geoanaerobacter pelophilus</name>
    <dbReference type="NCBI Taxonomy" id="60036"/>
    <lineage>
        <taxon>Bacteria</taxon>
        <taxon>Pseudomonadati</taxon>
        <taxon>Thermodesulfobacteriota</taxon>
        <taxon>Desulfuromonadia</taxon>
        <taxon>Geobacterales</taxon>
        <taxon>Geobacteraceae</taxon>
        <taxon>Geoanaerobacter</taxon>
    </lineage>
</organism>